<keyword evidence="4" id="KW-1185">Reference proteome</keyword>
<dbReference type="EMBL" id="WIVX01000026">
    <property type="protein sequence ID" value="MQU31302.1"/>
    <property type="molecule type" value="Genomic_DNA"/>
</dbReference>
<dbReference type="Pfam" id="PF00534">
    <property type="entry name" value="Glycos_transf_1"/>
    <property type="match status" value="1"/>
</dbReference>
<feature type="domain" description="Glycosyl transferase family 1" evidence="1">
    <location>
        <begin position="184"/>
        <end position="336"/>
    </location>
</feature>
<evidence type="ECO:0000313" key="3">
    <source>
        <dbReference type="EMBL" id="MQU31302.1"/>
    </source>
</evidence>
<dbReference type="GO" id="GO:0016757">
    <property type="term" value="F:glycosyltransferase activity"/>
    <property type="evidence" value="ECO:0007669"/>
    <property type="project" value="InterPro"/>
</dbReference>
<dbReference type="Proteomes" id="UP000470186">
    <property type="component" value="Unassembled WGS sequence"/>
</dbReference>
<dbReference type="InterPro" id="IPR001296">
    <property type="entry name" value="Glyco_trans_1"/>
</dbReference>
<protein>
    <submittedName>
        <fullName evidence="3">Glycosyltransferase</fullName>
    </submittedName>
</protein>
<comment type="caution">
    <text evidence="3">The sequence shown here is derived from an EMBL/GenBank/DDBJ whole genome shotgun (WGS) entry which is preliminary data.</text>
</comment>
<dbReference type="Pfam" id="PF13439">
    <property type="entry name" value="Glyco_transf_4"/>
    <property type="match status" value="1"/>
</dbReference>
<dbReference type="PANTHER" id="PTHR45947:SF15">
    <property type="entry name" value="TEICHURONIC ACID BIOSYNTHESIS GLYCOSYLTRANSFERASE TUAC-RELATED"/>
    <property type="match status" value="1"/>
</dbReference>
<dbReference type="RefSeq" id="WP_153350967.1">
    <property type="nucleotide sequence ID" value="NZ_WIVX01000026.1"/>
</dbReference>
<gene>
    <name evidence="3" type="ORF">GHO30_07775</name>
</gene>
<dbReference type="Gene3D" id="3.40.50.2000">
    <property type="entry name" value="Glycogen Phosphorylase B"/>
    <property type="match status" value="2"/>
</dbReference>
<proteinExistence type="predicted"/>
<dbReference type="CDD" id="cd03801">
    <property type="entry name" value="GT4_PimA-like"/>
    <property type="match status" value="1"/>
</dbReference>
<reference evidence="3 4" key="1">
    <citation type="submission" date="2019-10" db="EMBL/GenBank/DDBJ databases">
        <title>Evaluation of single-gene subtyping targets for Pseudomonas.</title>
        <authorList>
            <person name="Reichler S.J."/>
            <person name="Orsi R.H."/>
            <person name="Wiedmann M."/>
            <person name="Martin N.H."/>
            <person name="Murphy S.I."/>
        </authorList>
    </citation>
    <scope>NUCLEOTIDE SEQUENCE [LARGE SCALE GENOMIC DNA]</scope>
    <source>
        <strain evidence="3 4">FSL R10-2107</strain>
    </source>
</reference>
<evidence type="ECO:0000259" key="1">
    <source>
        <dbReference type="Pfam" id="PF00534"/>
    </source>
</evidence>
<feature type="domain" description="Glycosyltransferase subfamily 4-like N-terminal" evidence="2">
    <location>
        <begin position="52"/>
        <end position="177"/>
    </location>
</feature>
<evidence type="ECO:0000313" key="4">
    <source>
        <dbReference type="Proteomes" id="UP000470186"/>
    </source>
</evidence>
<dbReference type="InterPro" id="IPR050194">
    <property type="entry name" value="Glycosyltransferase_grp1"/>
</dbReference>
<sequence>MKLLYISSANPLVKSGYYNAVTDRLSELRKDNDITLEALNYSQHKTSSPFSINIHKPWFLFQKGPIKYLENLYLYNRIIRALKKVKPDVVHVHWCYPIGYCTVKACKALDIPCVLTSHGSDIHSNPLKSRYIYSKTTWTLSNVSSNIFVSSALQEQAHKICKSLSASYTIPNAIDTRKIDSITNIPKGKTDNKTREILYIGNLNTTKGADLLPEIFSKLKETFAPEKLNFTIAGNGPLYDTIKNELTHKKIAANMLGHVSRDNSLQLIYSSDLVVIPSRHEGFGIVALEAFLAKTPCVGFKIPGFDNVFQGNENLLVKLLSLDDFVSKSVSILNKNEIINYSRYRTDYDISNTIKNEIKIYHMLTNQPQ</sequence>
<name>A0A7X1Y6P9_9PSED</name>
<keyword evidence="3" id="KW-0808">Transferase</keyword>
<dbReference type="AlphaFoldDB" id="A0A7X1Y6P9"/>
<organism evidence="3 4">
    <name type="scientific">Pseudomonas helleri</name>
    <dbReference type="NCBI Taxonomy" id="1608996"/>
    <lineage>
        <taxon>Bacteria</taxon>
        <taxon>Pseudomonadati</taxon>
        <taxon>Pseudomonadota</taxon>
        <taxon>Gammaproteobacteria</taxon>
        <taxon>Pseudomonadales</taxon>
        <taxon>Pseudomonadaceae</taxon>
        <taxon>Pseudomonas</taxon>
    </lineage>
</organism>
<accession>A0A7X1Y6P9</accession>
<evidence type="ECO:0000259" key="2">
    <source>
        <dbReference type="Pfam" id="PF13439"/>
    </source>
</evidence>
<dbReference type="PANTHER" id="PTHR45947">
    <property type="entry name" value="SULFOQUINOVOSYL TRANSFERASE SQD2"/>
    <property type="match status" value="1"/>
</dbReference>
<dbReference type="SUPFAM" id="SSF53756">
    <property type="entry name" value="UDP-Glycosyltransferase/glycogen phosphorylase"/>
    <property type="match status" value="1"/>
</dbReference>
<dbReference type="InterPro" id="IPR028098">
    <property type="entry name" value="Glyco_trans_4-like_N"/>
</dbReference>